<feature type="domain" description="Serpin" evidence="3">
    <location>
        <begin position="59"/>
        <end position="417"/>
    </location>
</feature>
<feature type="chain" id="PRO_5024389175" description="Serpin domain-containing protein" evidence="2">
    <location>
        <begin position="26"/>
        <end position="422"/>
    </location>
</feature>
<evidence type="ECO:0000256" key="2">
    <source>
        <dbReference type="SAM" id="SignalP"/>
    </source>
</evidence>
<comment type="caution">
    <text evidence="4">The sequence shown here is derived from an EMBL/GenBank/DDBJ whole genome shotgun (WGS) entry which is preliminary data.</text>
</comment>
<evidence type="ECO:0000256" key="1">
    <source>
        <dbReference type="RuleBase" id="RU000411"/>
    </source>
</evidence>
<keyword evidence="2" id="KW-0732">Signal</keyword>
<comment type="similarity">
    <text evidence="1">Belongs to the serpin family.</text>
</comment>
<evidence type="ECO:0000259" key="3">
    <source>
        <dbReference type="SMART" id="SM00093"/>
    </source>
</evidence>
<name>A0A5N3X4Y7_MUNRE</name>
<evidence type="ECO:0000313" key="4">
    <source>
        <dbReference type="EMBL" id="KAB0369191.1"/>
    </source>
</evidence>
<dbReference type="Gene3D" id="3.30.497.10">
    <property type="entry name" value="Antithrombin, subunit I, domain 2"/>
    <property type="match status" value="1"/>
</dbReference>
<dbReference type="SMART" id="SM00093">
    <property type="entry name" value="SERPIN"/>
    <property type="match status" value="1"/>
</dbReference>
<dbReference type="GO" id="GO:0005615">
    <property type="term" value="C:extracellular space"/>
    <property type="evidence" value="ECO:0007669"/>
    <property type="project" value="InterPro"/>
</dbReference>
<dbReference type="EMBL" id="VCEB01000016">
    <property type="protein sequence ID" value="KAB0369191.1"/>
    <property type="molecule type" value="Genomic_DNA"/>
</dbReference>
<dbReference type="PROSITE" id="PS00284">
    <property type="entry name" value="SERPIN"/>
    <property type="match status" value="1"/>
</dbReference>
<dbReference type="InterPro" id="IPR000215">
    <property type="entry name" value="Serpin_fam"/>
</dbReference>
<evidence type="ECO:0000313" key="5">
    <source>
        <dbReference type="Proteomes" id="UP000326062"/>
    </source>
</evidence>
<dbReference type="InterPro" id="IPR036186">
    <property type="entry name" value="Serpin_sf"/>
</dbReference>
<dbReference type="InterPro" id="IPR023796">
    <property type="entry name" value="Serpin_dom"/>
</dbReference>
<accession>A0A5N3X4Y7</accession>
<dbReference type="GO" id="GO:0004867">
    <property type="term" value="F:serine-type endopeptidase inhibitor activity"/>
    <property type="evidence" value="ECO:0007669"/>
    <property type="project" value="InterPro"/>
</dbReference>
<dbReference type="InterPro" id="IPR042178">
    <property type="entry name" value="Serpin_sf_1"/>
</dbReference>
<gene>
    <name evidence="4" type="ORF">FD755_019196</name>
</gene>
<dbReference type="SUPFAM" id="SSF56574">
    <property type="entry name" value="Serpins"/>
    <property type="match status" value="1"/>
</dbReference>
<dbReference type="AlphaFoldDB" id="A0A5N3X4Y7"/>
<organism evidence="4 5">
    <name type="scientific">Muntiacus reevesi</name>
    <name type="common">Reeves' muntjac</name>
    <name type="synonym">Cervus reevesi</name>
    <dbReference type="NCBI Taxonomy" id="9886"/>
    <lineage>
        <taxon>Eukaryota</taxon>
        <taxon>Metazoa</taxon>
        <taxon>Chordata</taxon>
        <taxon>Craniata</taxon>
        <taxon>Vertebrata</taxon>
        <taxon>Euteleostomi</taxon>
        <taxon>Mammalia</taxon>
        <taxon>Eutheria</taxon>
        <taxon>Laurasiatheria</taxon>
        <taxon>Artiodactyla</taxon>
        <taxon>Ruminantia</taxon>
        <taxon>Pecora</taxon>
        <taxon>Cervidae</taxon>
        <taxon>Muntiacinae</taxon>
        <taxon>Muntiacus</taxon>
    </lineage>
</organism>
<keyword evidence="5" id="KW-1185">Reference proteome</keyword>
<reference evidence="4 5" key="1">
    <citation type="submission" date="2019-06" db="EMBL/GenBank/DDBJ databases">
        <title>Discovery of a novel chromosome fission-fusion reversal in muntjac.</title>
        <authorList>
            <person name="Mudd A.B."/>
            <person name="Bredeson J.V."/>
            <person name="Baum R."/>
            <person name="Hockemeyer D."/>
            <person name="Rokhsar D.S."/>
        </authorList>
    </citation>
    <scope>NUCLEOTIDE SEQUENCE [LARGE SCALE GENOMIC DNA]</scope>
    <source>
        <strain evidence="4">UCam_UCB_Mr</strain>
        <tissue evidence="4">Fibroblast cell line</tissue>
    </source>
</reference>
<dbReference type="PANTHER" id="PTHR11461:SF164">
    <property type="entry name" value="UTEROFERRIN-ASSOCIATED PROTEIN"/>
    <property type="match status" value="1"/>
</dbReference>
<protein>
    <recommendedName>
        <fullName evidence="3">Serpin domain-containing protein</fullName>
    </recommendedName>
</protein>
<dbReference type="InterPro" id="IPR023795">
    <property type="entry name" value="Serpin_CS"/>
</dbReference>
<sequence>MSHRRMHLALSLVLILCGLFNSIFCEKHQHSQQLMDLNLIKKIAALSQKTEAHPKAFAQELFKALIIEDPRKNIIFSPVAMTTTLAILSLAIKSTISTNHPEDLKLDPELLDVHKHIQHLVHMGHELVKQKQLKHHDILFINSKTVVNQMLLQQLSKLQGVDIQMIDFTDTEKAKKAISHHVAEKTHTKITDLITHLNPETILCLINHVFFKGILKTAFQAKLTQKEDFFVNDQTKVQVDMMRKTERMIYSRSEELLATMVKMPFKETVSLILVLPDAGQFDSVLKKMTTKRAKLQKTSDFRLVHLVLPKFKISSKINLKHLLHKIHPKHMMTSTAISRDITLKAPLPNLEALHQAEIEVSEHGLAADAAMHTETLLKVPTNTKEVPVVVKVNRPFLLFVEDEMTQKDLLVGKVVNPQVDVD</sequence>
<feature type="signal peptide" evidence="2">
    <location>
        <begin position="1"/>
        <end position="25"/>
    </location>
</feature>
<dbReference type="Gene3D" id="2.30.39.10">
    <property type="entry name" value="Alpha-1-antitrypsin, domain 1"/>
    <property type="match status" value="1"/>
</dbReference>
<proteinExistence type="inferred from homology"/>
<dbReference type="Pfam" id="PF00079">
    <property type="entry name" value="Serpin"/>
    <property type="match status" value="1"/>
</dbReference>
<dbReference type="InterPro" id="IPR042185">
    <property type="entry name" value="Serpin_sf_2"/>
</dbReference>
<dbReference type="Proteomes" id="UP000326062">
    <property type="component" value="Chromosome 15"/>
</dbReference>
<dbReference type="PANTHER" id="PTHR11461">
    <property type="entry name" value="SERINE PROTEASE INHIBITOR, SERPIN"/>
    <property type="match status" value="1"/>
</dbReference>